<evidence type="ECO:0000313" key="2">
    <source>
        <dbReference type="Proteomes" id="UP001163603"/>
    </source>
</evidence>
<sequence length="264" mass="30256">MAAYDRRKEVEEFDSSKMGVKGLSDSSITSIPKIFIHPPETLSTLKSSQDDTTIAIPVIDLAKINSPVDRPNIIQQVKEAAKSWGFFQVINHGIDLSVVENTIQAVKSFHEQPAEMKAKFYKREEKSGVLWTSNNDLYRSKAASWHDYLQVWMSPEKSEEEDIPEICRREALAWDFHAQMIITNGEYNSVQHRVLANTWEEPRISVVMFLNVVKWKGSGSYGPLPELISAEKPAVYREFTKEEYFDNFYSKGLDCKSLIDKLKL</sequence>
<keyword evidence="2" id="KW-1185">Reference proteome</keyword>
<reference evidence="2" key="1">
    <citation type="journal article" date="2023" name="G3 (Bethesda)">
        <title>Genome assembly and association tests identify interacting loci associated with vigor, precocity, and sex in interspecific pistachio rootstocks.</title>
        <authorList>
            <person name="Palmer W."/>
            <person name="Jacygrad E."/>
            <person name="Sagayaradj S."/>
            <person name="Cavanaugh K."/>
            <person name="Han R."/>
            <person name="Bertier L."/>
            <person name="Beede B."/>
            <person name="Kafkas S."/>
            <person name="Golino D."/>
            <person name="Preece J."/>
            <person name="Michelmore R."/>
        </authorList>
    </citation>
    <scope>NUCLEOTIDE SEQUENCE [LARGE SCALE GENOMIC DNA]</scope>
</reference>
<comment type="caution">
    <text evidence="1">The sequence shown here is derived from an EMBL/GenBank/DDBJ whole genome shotgun (WGS) entry which is preliminary data.</text>
</comment>
<gene>
    <name evidence="1" type="ORF">Pint_28696</name>
</gene>
<proteinExistence type="predicted"/>
<evidence type="ECO:0000313" key="1">
    <source>
        <dbReference type="EMBL" id="KAJ0041487.1"/>
    </source>
</evidence>
<dbReference type="Proteomes" id="UP001163603">
    <property type="component" value="Chromosome 5"/>
</dbReference>
<name>A0ACC0YST3_9ROSI</name>
<protein>
    <submittedName>
        <fullName evidence="1">Uncharacterized protein</fullName>
    </submittedName>
</protein>
<accession>A0ACC0YST3</accession>
<organism evidence="1 2">
    <name type="scientific">Pistacia integerrima</name>
    <dbReference type="NCBI Taxonomy" id="434235"/>
    <lineage>
        <taxon>Eukaryota</taxon>
        <taxon>Viridiplantae</taxon>
        <taxon>Streptophyta</taxon>
        <taxon>Embryophyta</taxon>
        <taxon>Tracheophyta</taxon>
        <taxon>Spermatophyta</taxon>
        <taxon>Magnoliopsida</taxon>
        <taxon>eudicotyledons</taxon>
        <taxon>Gunneridae</taxon>
        <taxon>Pentapetalae</taxon>
        <taxon>rosids</taxon>
        <taxon>malvids</taxon>
        <taxon>Sapindales</taxon>
        <taxon>Anacardiaceae</taxon>
        <taxon>Pistacia</taxon>
    </lineage>
</organism>
<dbReference type="EMBL" id="CM047740">
    <property type="protein sequence ID" value="KAJ0041487.1"/>
    <property type="molecule type" value="Genomic_DNA"/>
</dbReference>